<accession>A0A5S9F4U7</accession>
<dbReference type="RefSeq" id="WP_151969742.1">
    <property type="nucleotide sequence ID" value="NZ_AP019860.1"/>
</dbReference>
<dbReference type="InterPro" id="IPR007404">
    <property type="entry name" value="YdjM-like"/>
</dbReference>
<dbReference type="KEGG" id="uam:UABAM_04025"/>
<gene>
    <name evidence="2" type="ORF">UABAM_04025</name>
</gene>
<proteinExistence type="predicted"/>
<evidence type="ECO:0000256" key="1">
    <source>
        <dbReference type="SAM" id="Phobius"/>
    </source>
</evidence>
<keyword evidence="3" id="KW-1185">Reference proteome</keyword>
<feature type="transmembrane region" description="Helical" evidence="1">
    <location>
        <begin position="189"/>
        <end position="206"/>
    </location>
</feature>
<evidence type="ECO:0000313" key="3">
    <source>
        <dbReference type="Proteomes" id="UP000326354"/>
    </source>
</evidence>
<feature type="transmembrane region" description="Helical" evidence="1">
    <location>
        <begin position="114"/>
        <end position="134"/>
    </location>
</feature>
<protein>
    <submittedName>
        <fullName evidence="2">Hydrolase</fullName>
    </submittedName>
</protein>
<keyword evidence="1" id="KW-0812">Transmembrane</keyword>
<keyword evidence="1" id="KW-0472">Membrane</keyword>
<feature type="transmembrane region" description="Helical" evidence="1">
    <location>
        <begin position="141"/>
        <end position="158"/>
    </location>
</feature>
<dbReference type="OrthoDB" id="5295350at2"/>
<keyword evidence="1" id="KW-1133">Transmembrane helix</keyword>
<sequence>MANFKQHLQYGVATSSVASVVAYAQLGLDPVQSGAACVIGIIASIAPDFDHPISTPGDFLFNCLAIILPLAIIDRYLNTKALPLEMWILFMAVGYLFVKHVLKTIFHKITVHRGMFHSIPAIILCGELIFLLFAHLEVQTRFVIAGIGMLGYLTHLAADEIYSVDWQGNALRLKKSSGSALDLGNFREYSTWVTYALVIGFGVLVFEDSTAIPVMEHIKDYFSAYTK</sequence>
<dbReference type="EMBL" id="AP019860">
    <property type="protein sequence ID" value="BBM85651.1"/>
    <property type="molecule type" value="Genomic_DNA"/>
</dbReference>
<dbReference type="Pfam" id="PF04307">
    <property type="entry name" value="YdjM"/>
    <property type="match status" value="1"/>
</dbReference>
<dbReference type="GO" id="GO:0016787">
    <property type="term" value="F:hydrolase activity"/>
    <property type="evidence" value="ECO:0007669"/>
    <property type="project" value="UniProtKB-KW"/>
</dbReference>
<evidence type="ECO:0000313" key="2">
    <source>
        <dbReference type="EMBL" id="BBM85651.1"/>
    </source>
</evidence>
<dbReference type="Proteomes" id="UP000326354">
    <property type="component" value="Chromosome"/>
</dbReference>
<name>A0A5S9F4U7_UABAM</name>
<reference evidence="2 3" key="1">
    <citation type="submission" date="2019-08" db="EMBL/GenBank/DDBJ databases">
        <title>Complete genome sequence of Candidatus Uab amorphum.</title>
        <authorList>
            <person name="Shiratori T."/>
            <person name="Suzuki S."/>
            <person name="Kakizawa Y."/>
            <person name="Ishida K."/>
        </authorList>
    </citation>
    <scope>NUCLEOTIDE SEQUENCE [LARGE SCALE GENOMIC DNA]</scope>
    <source>
        <strain evidence="2 3">SRT547</strain>
    </source>
</reference>
<organism evidence="2 3">
    <name type="scientific">Uabimicrobium amorphum</name>
    <dbReference type="NCBI Taxonomy" id="2596890"/>
    <lineage>
        <taxon>Bacteria</taxon>
        <taxon>Pseudomonadati</taxon>
        <taxon>Planctomycetota</taxon>
        <taxon>Candidatus Uabimicrobiia</taxon>
        <taxon>Candidatus Uabimicrobiales</taxon>
        <taxon>Candidatus Uabimicrobiaceae</taxon>
        <taxon>Candidatus Uabimicrobium</taxon>
    </lineage>
</organism>
<keyword evidence="2" id="KW-0378">Hydrolase</keyword>
<feature type="transmembrane region" description="Helical" evidence="1">
    <location>
        <begin position="84"/>
        <end position="102"/>
    </location>
</feature>
<dbReference type="AlphaFoldDB" id="A0A5S9F4U7"/>